<keyword evidence="1" id="KW-1133">Transmembrane helix</keyword>
<evidence type="ECO:0000313" key="3">
    <source>
        <dbReference type="Proteomes" id="UP000314294"/>
    </source>
</evidence>
<reference evidence="2 3" key="1">
    <citation type="submission" date="2019-03" db="EMBL/GenBank/DDBJ databases">
        <title>First draft genome of Liparis tanakae, snailfish: a comprehensive survey of snailfish specific genes.</title>
        <authorList>
            <person name="Kim W."/>
            <person name="Song I."/>
            <person name="Jeong J.-H."/>
            <person name="Kim D."/>
            <person name="Kim S."/>
            <person name="Ryu S."/>
            <person name="Song J.Y."/>
            <person name="Lee S.K."/>
        </authorList>
    </citation>
    <scope>NUCLEOTIDE SEQUENCE [LARGE SCALE GENOMIC DNA]</scope>
    <source>
        <tissue evidence="2">Muscle</tissue>
    </source>
</reference>
<accession>A0A4Z2HR41</accession>
<organism evidence="2 3">
    <name type="scientific">Liparis tanakae</name>
    <name type="common">Tanaka's snailfish</name>
    <dbReference type="NCBI Taxonomy" id="230148"/>
    <lineage>
        <taxon>Eukaryota</taxon>
        <taxon>Metazoa</taxon>
        <taxon>Chordata</taxon>
        <taxon>Craniata</taxon>
        <taxon>Vertebrata</taxon>
        <taxon>Euteleostomi</taxon>
        <taxon>Actinopterygii</taxon>
        <taxon>Neopterygii</taxon>
        <taxon>Teleostei</taxon>
        <taxon>Neoteleostei</taxon>
        <taxon>Acanthomorphata</taxon>
        <taxon>Eupercaria</taxon>
        <taxon>Perciformes</taxon>
        <taxon>Cottioidei</taxon>
        <taxon>Cottales</taxon>
        <taxon>Liparidae</taxon>
        <taxon>Liparis</taxon>
    </lineage>
</organism>
<dbReference type="AlphaFoldDB" id="A0A4Z2HR41"/>
<keyword evidence="1" id="KW-0472">Membrane</keyword>
<protein>
    <submittedName>
        <fullName evidence="2">Uncharacterized protein</fullName>
    </submittedName>
</protein>
<proteinExistence type="predicted"/>
<evidence type="ECO:0000256" key="1">
    <source>
        <dbReference type="SAM" id="Phobius"/>
    </source>
</evidence>
<comment type="caution">
    <text evidence="2">The sequence shown here is derived from an EMBL/GenBank/DDBJ whole genome shotgun (WGS) entry which is preliminary data.</text>
</comment>
<name>A0A4Z2HR41_9TELE</name>
<sequence length="62" mass="7004">MVDALTFLSCCAARRILFRWSAMTGRSPPPATPQHLLILMDLFLTLTSVLHLLVFFVTLRSL</sequence>
<evidence type="ECO:0000313" key="2">
    <source>
        <dbReference type="EMBL" id="TNN68041.1"/>
    </source>
</evidence>
<keyword evidence="3" id="KW-1185">Reference proteome</keyword>
<feature type="transmembrane region" description="Helical" evidence="1">
    <location>
        <begin position="36"/>
        <end position="59"/>
    </location>
</feature>
<dbReference type="EMBL" id="SRLO01000195">
    <property type="protein sequence ID" value="TNN68041.1"/>
    <property type="molecule type" value="Genomic_DNA"/>
</dbReference>
<dbReference type="Proteomes" id="UP000314294">
    <property type="component" value="Unassembled WGS sequence"/>
</dbReference>
<keyword evidence="1" id="KW-0812">Transmembrane</keyword>
<gene>
    <name evidence="2" type="ORF">EYF80_021686</name>
</gene>